<proteinExistence type="predicted"/>
<evidence type="ECO:0000313" key="1">
    <source>
        <dbReference type="EMBL" id="EKM76749.1"/>
    </source>
</evidence>
<keyword evidence="2" id="KW-1185">Reference proteome</keyword>
<gene>
    <name evidence="1" type="ORF">AGABI1DRAFT_108599</name>
</gene>
<dbReference type="GeneID" id="18822592"/>
<dbReference type="RefSeq" id="XP_007332650.1">
    <property type="nucleotide sequence ID" value="XM_007332588.1"/>
</dbReference>
<dbReference type="Proteomes" id="UP000008493">
    <property type="component" value="Unassembled WGS sequence"/>
</dbReference>
<dbReference type="EMBL" id="JH971400">
    <property type="protein sequence ID" value="EKM76749.1"/>
    <property type="molecule type" value="Genomic_DNA"/>
</dbReference>
<dbReference type="KEGG" id="abp:AGABI1DRAFT108599"/>
<organism evidence="1 2">
    <name type="scientific">Agaricus bisporus var. burnettii (strain JB137-S8 / ATCC MYA-4627 / FGSC 10392)</name>
    <name type="common">White button mushroom</name>
    <dbReference type="NCBI Taxonomy" id="597362"/>
    <lineage>
        <taxon>Eukaryota</taxon>
        <taxon>Fungi</taxon>
        <taxon>Dikarya</taxon>
        <taxon>Basidiomycota</taxon>
        <taxon>Agaricomycotina</taxon>
        <taxon>Agaricomycetes</taxon>
        <taxon>Agaricomycetidae</taxon>
        <taxon>Agaricales</taxon>
        <taxon>Agaricineae</taxon>
        <taxon>Agaricaceae</taxon>
        <taxon>Agaricus</taxon>
    </lineage>
</organism>
<dbReference type="OrthoDB" id="3270670at2759"/>
<dbReference type="AlphaFoldDB" id="K5VQK6"/>
<dbReference type="InParanoid" id="K5VQK6"/>
<sequence>MKGMMGVFRINPFAMHNGSEGKGSAPTVGWEPGPLEEEPVLFEFQLDLIGYGDSDEDDNDDDADDNNIGDPVCGATGILHRFPTDFDCVPSGHMLSEVLPPSTSVSPFGAFEFHHQQTRSPQCAFGVPTDGTWNHDVGTVDMTSTLSSSEEERLPPSSEGEHHFQYTGVIEPSPNYPSVVTPNGYGVQDVSGDHSLGYPTPRIDTTQQQPVAFDTVYGIQGSSASVTNDSDIVQDMPLVVVGPVMSAEATTNSVVGGGVSHGHDQGCEGVSSRSAAAVSTTAVSSSSQPPASSSSFAFTSSIPSSNINVNFNNIFVNEQ</sequence>
<reference evidence="2" key="1">
    <citation type="journal article" date="2012" name="Proc. Natl. Acad. Sci. U.S.A.">
        <title>Genome sequence of the button mushroom Agaricus bisporus reveals mechanisms governing adaptation to a humic-rich ecological niche.</title>
        <authorList>
            <person name="Morin E."/>
            <person name="Kohler A."/>
            <person name="Baker A.R."/>
            <person name="Foulongne-Oriol M."/>
            <person name="Lombard V."/>
            <person name="Nagy L.G."/>
            <person name="Ohm R.A."/>
            <person name="Patyshakuliyeva A."/>
            <person name="Brun A."/>
            <person name="Aerts A.L."/>
            <person name="Bailey A.M."/>
            <person name="Billette C."/>
            <person name="Coutinho P.M."/>
            <person name="Deakin G."/>
            <person name="Doddapaneni H."/>
            <person name="Floudas D."/>
            <person name="Grimwood J."/>
            <person name="Hilden K."/>
            <person name="Kuees U."/>
            <person name="LaButti K.M."/>
            <person name="Lapidus A."/>
            <person name="Lindquist E.A."/>
            <person name="Lucas S.M."/>
            <person name="Murat C."/>
            <person name="Riley R.W."/>
            <person name="Salamov A.A."/>
            <person name="Schmutz J."/>
            <person name="Subramanian V."/>
            <person name="Woesten H.A.B."/>
            <person name="Xu J."/>
            <person name="Eastwood D.C."/>
            <person name="Foster G.D."/>
            <person name="Sonnenberg A.S."/>
            <person name="Cullen D."/>
            <person name="de Vries R.P."/>
            <person name="Lundell T."/>
            <person name="Hibbett D.S."/>
            <person name="Henrissat B."/>
            <person name="Burton K.S."/>
            <person name="Kerrigan R.W."/>
            <person name="Challen M.P."/>
            <person name="Grigoriev I.V."/>
            <person name="Martin F."/>
        </authorList>
    </citation>
    <scope>NUCLEOTIDE SEQUENCE [LARGE SCALE GENOMIC DNA]</scope>
    <source>
        <strain evidence="2">JB137-S8 / ATCC MYA-4627 / FGSC 10392</strain>
    </source>
</reference>
<accession>K5VQK6</accession>
<dbReference type="HOGENOM" id="CLU_871436_0_0_1"/>
<dbReference type="STRING" id="597362.K5VQK6"/>
<evidence type="ECO:0000313" key="2">
    <source>
        <dbReference type="Proteomes" id="UP000008493"/>
    </source>
</evidence>
<protein>
    <submittedName>
        <fullName evidence="1">Uncharacterized protein</fullName>
    </submittedName>
</protein>
<name>K5VQK6_AGABU</name>